<accession>A0ABZ1E5N9</accession>
<dbReference type="Pfam" id="PF12833">
    <property type="entry name" value="HTH_18"/>
    <property type="match status" value="1"/>
</dbReference>
<dbReference type="InterPro" id="IPR009057">
    <property type="entry name" value="Homeodomain-like_sf"/>
</dbReference>
<sequence>MDISLNDIATGLRGDVTDFGASLPVSDIVLRGGRRRIALPSGLNVQLQDTVSAKDFVTFLTRPANLLLHLILEGQVEGRLGPRSERFGPMPGQPAQLHLSALGQPTAFRRNITAGNHVRKVSVLVPWNWLEARGVAMQSILQGQAHLRASWTATMPDVLRAEALLQRHRQTPFCQIEAEALALSMLQTMLVGLMGAEPEISRTDQERLSRIEAQALIAGGLPSSEALAESAGMSVSSMRRLFRRLRGMSVHGRLRQIRLERAGHALHAGASVASAARQAGYETPEAFATAFRLAMGMPPSEYRKGAAGLVPAPAPDADLAQD</sequence>
<gene>
    <name evidence="4" type="ORF">RPE78_13715</name>
</gene>
<organism evidence="4 5">
    <name type="scientific">Thioclava litoralis</name>
    <dbReference type="NCBI Taxonomy" id="3076557"/>
    <lineage>
        <taxon>Bacteria</taxon>
        <taxon>Pseudomonadati</taxon>
        <taxon>Pseudomonadota</taxon>
        <taxon>Alphaproteobacteria</taxon>
        <taxon>Rhodobacterales</taxon>
        <taxon>Paracoccaceae</taxon>
        <taxon>Thioclava</taxon>
    </lineage>
</organism>
<evidence type="ECO:0000256" key="2">
    <source>
        <dbReference type="ARBA" id="ARBA00023163"/>
    </source>
</evidence>
<protein>
    <submittedName>
        <fullName evidence="4">Helix-turn-helix domain-containing protein</fullName>
    </submittedName>
</protein>
<dbReference type="PANTHER" id="PTHR47893:SF1">
    <property type="entry name" value="REGULATORY PROTEIN PCHR"/>
    <property type="match status" value="1"/>
</dbReference>
<dbReference type="SMART" id="SM00342">
    <property type="entry name" value="HTH_ARAC"/>
    <property type="match status" value="1"/>
</dbReference>
<feature type="domain" description="HTH araC/xylS-type" evidence="3">
    <location>
        <begin position="206"/>
        <end position="305"/>
    </location>
</feature>
<evidence type="ECO:0000313" key="4">
    <source>
        <dbReference type="EMBL" id="WRY35309.1"/>
    </source>
</evidence>
<dbReference type="InterPro" id="IPR053142">
    <property type="entry name" value="PchR_regulatory_protein"/>
</dbReference>
<keyword evidence="5" id="KW-1185">Reference proteome</keyword>
<dbReference type="InterPro" id="IPR018060">
    <property type="entry name" value="HTH_AraC"/>
</dbReference>
<geneLocation type="plasmid" evidence="4 5">
    <name>unnamed1</name>
</geneLocation>
<keyword evidence="1" id="KW-0805">Transcription regulation</keyword>
<dbReference type="PANTHER" id="PTHR47893">
    <property type="entry name" value="REGULATORY PROTEIN PCHR"/>
    <property type="match status" value="1"/>
</dbReference>
<name>A0ABZ1E5N9_9RHOB</name>
<evidence type="ECO:0000256" key="1">
    <source>
        <dbReference type="ARBA" id="ARBA00023015"/>
    </source>
</evidence>
<dbReference type="Gene3D" id="1.10.10.60">
    <property type="entry name" value="Homeodomain-like"/>
    <property type="match status" value="1"/>
</dbReference>
<dbReference type="PROSITE" id="PS01124">
    <property type="entry name" value="HTH_ARAC_FAMILY_2"/>
    <property type="match status" value="1"/>
</dbReference>
<proteinExistence type="predicted"/>
<reference evidence="4 5" key="1">
    <citation type="submission" date="2023-09" db="EMBL/GenBank/DDBJ databases">
        <title>Thioclava shenzhenensis sp. nov., a multidrug resistant bacteria-antagonizing species isolated from coastal seawater.</title>
        <authorList>
            <person name="Long M."/>
        </authorList>
    </citation>
    <scope>NUCLEOTIDE SEQUENCE [LARGE SCALE GENOMIC DNA]</scope>
    <source>
        <strain evidence="4 5">FTW29</strain>
        <plasmid evidence="4 5">unnamed1</plasmid>
    </source>
</reference>
<keyword evidence="4" id="KW-0614">Plasmid</keyword>
<dbReference type="Proteomes" id="UP001623290">
    <property type="component" value="Plasmid unnamed1"/>
</dbReference>
<dbReference type="EMBL" id="CP135444">
    <property type="protein sequence ID" value="WRY35309.1"/>
    <property type="molecule type" value="Genomic_DNA"/>
</dbReference>
<keyword evidence="2" id="KW-0804">Transcription</keyword>
<evidence type="ECO:0000259" key="3">
    <source>
        <dbReference type="PROSITE" id="PS01124"/>
    </source>
</evidence>
<evidence type="ECO:0000313" key="5">
    <source>
        <dbReference type="Proteomes" id="UP001623290"/>
    </source>
</evidence>
<dbReference type="RefSeq" id="WP_330647082.1">
    <property type="nucleotide sequence ID" value="NZ_CP135444.1"/>
</dbReference>
<dbReference type="SUPFAM" id="SSF46689">
    <property type="entry name" value="Homeodomain-like"/>
    <property type="match status" value="1"/>
</dbReference>